<dbReference type="Gene3D" id="1.10.10.10">
    <property type="entry name" value="Winged helix-like DNA-binding domain superfamily/Winged helix DNA-binding domain"/>
    <property type="match status" value="1"/>
</dbReference>
<dbReference type="SUPFAM" id="SSF64288">
    <property type="entry name" value="Chorismate lyase-like"/>
    <property type="match status" value="1"/>
</dbReference>
<evidence type="ECO:0000259" key="5">
    <source>
        <dbReference type="PROSITE" id="PS50949"/>
    </source>
</evidence>
<keyword evidence="1" id="KW-0805">Transcription regulation</keyword>
<evidence type="ECO:0000256" key="3">
    <source>
        <dbReference type="ARBA" id="ARBA00023163"/>
    </source>
</evidence>
<dbReference type="GO" id="GO:0003700">
    <property type="term" value="F:DNA-binding transcription factor activity"/>
    <property type="evidence" value="ECO:0007669"/>
    <property type="project" value="InterPro"/>
</dbReference>
<dbReference type="PANTHER" id="PTHR44846:SF1">
    <property type="entry name" value="MANNOSYL-D-GLYCERATE TRANSPORT_METABOLISM SYSTEM REPRESSOR MNGR-RELATED"/>
    <property type="match status" value="1"/>
</dbReference>
<dbReference type="Gene3D" id="3.40.1410.10">
    <property type="entry name" value="Chorismate lyase-like"/>
    <property type="match status" value="1"/>
</dbReference>
<feature type="compositionally biased region" description="Polar residues" evidence="4">
    <location>
        <begin position="262"/>
        <end position="271"/>
    </location>
</feature>
<evidence type="ECO:0000313" key="7">
    <source>
        <dbReference type="Proteomes" id="UP000565572"/>
    </source>
</evidence>
<evidence type="ECO:0000256" key="1">
    <source>
        <dbReference type="ARBA" id="ARBA00023015"/>
    </source>
</evidence>
<comment type="caution">
    <text evidence="6">The sequence shown here is derived from an EMBL/GenBank/DDBJ whole genome shotgun (WGS) entry which is preliminary data.</text>
</comment>
<dbReference type="PROSITE" id="PS50949">
    <property type="entry name" value="HTH_GNTR"/>
    <property type="match status" value="1"/>
</dbReference>
<proteinExistence type="predicted"/>
<name>A0A7W5JWF0_9ACTN</name>
<accession>A0A7W5JWF0</accession>
<dbReference type="Proteomes" id="UP000565572">
    <property type="component" value="Unassembled WGS sequence"/>
</dbReference>
<dbReference type="GO" id="GO:0003677">
    <property type="term" value="F:DNA binding"/>
    <property type="evidence" value="ECO:0007669"/>
    <property type="project" value="UniProtKB-KW"/>
</dbReference>
<dbReference type="InterPro" id="IPR036388">
    <property type="entry name" value="WH-like_DNA-bd_sf"/>
</dbReference>
<gene>
    <name evidence="6" type="ORF">FHX39_001961</name>
</gene>
<dbReference type="SMART" id="SM00866">
    <property type="entry name" value="UTRA"/>
    <property type="match status" value="1"/>
</dbReference>
<dbReference type="RefSeq" id="WP_232530608.1">
    <property type="nucleotide sequence ID" value="NZ_JACHZG010000001.1"/>
</dbReference>
<organism evidence="6 7">
    <name type="scientific">Microlunatus antarcticus</name>
    <dbReference type="NCBI Taxonomy" id="53388"/>
    <lineage>
        <taxon>Bacteria</taxon>
        <taxon>Bacillati</taxon>
        <taxon>Actinomycetota</taxon>
        <taxon>Actinomycetes</taxon>
        <taxon>Propionibacteriales</taxon>
        <taxon>Propionibacteriaceae</taxon>
        <taxon>Microlunatus</taxon>
    </lineage>
</organism>
<evidence type="ECO:0000256" key="2">
    <source>
        <dbReference type="ARBA" id="ARBA00023125"/>
    </source>
</evidence>
<dbReference type="Pfam" id="PF07702">
    <property type="entry name" value="UTRA"/>
    <property type="match status" value="1"/>
</dbReference>
<dbReference type="InterPro" id="IPR036390">
    <property type="entry name" value="WH_DNA-bd_sf"/>
</dbReference>
<dbReference type="InterPro" id="IPR050679">
    <property type="entry name" value="Bact_HTH_transcr_reg"/>
</dbReference>
<dbReference type="InterPro" id="IPR011663">
    <property type="entry name" value="UTRA"/>
</dbReference>
<evidence type="ECO:0000256" key="4">
    <source>
        <dbReference type="SAM" id="MobiDB-lite"/>
    </source>
</evidence>
<dbReference type="EMBL" id="JACHZG010000001">
    <property type="protein sequence ID" value="MBB3327017.1"/>
    <property type="molecule type" value="Genomic_DNA"/>
</dbReference>
<keyword evidence="3" id="KW-0804">Transcription</keyword>
<protein>
    <submittedName>
        <fullName evidence="6">GntR family transcriptional regulator</fullName>
    </submittedName>
</protein>
<dbReference type="CDD" id="cd07377">
    <property type="entry name" value="WHTH_GntR"/>
    <property type="match status" value="1"/>
</dbReference>
<keyword evidence="2" id="KW-0238">DNA-binding</keyword>
<evidence type="ECO:0000313" key="6">
    <source>
        <dbReference type="EMBL" id="MBB3327017.1"/>
    </source>
</evidence>
<dbReference type="SUPFAM" id="SSF46785">
    <property type="entry name" value="Winged helix' DNA-binding domain"/>
    <property type="match status" value="1"/>
</dbReference>
<dbReference type="Pfam" id="PF00392">
    <property type="entry name" value="GntR"/>
    <property type="match status" value="1"/>
</dbReference>
<dbReference type="PANTHER" id="PTHR44846">
    <property type="entry name" value="MANNOSYL-D-GLYCERATE TRANSPORT/METABOLISM SYSTEM REPRESSOR MNGR-RELATED"/>
    <property type="match status" value="1"/>
</dbReference>
<feature type="domain" description="HTH gntR-type" evidence="5">
    <location>
        <begin position="3"/>
        <end position="73"/>
    </location>
</feature>
<keyword evidence="7" id="KW-1185">Reference proteome</keyword>
<feature type="region of interest" description="Disordered" evidence="4">
    <location>
        <begin position="244"/>
        <end position="271"/>
    </location>
</feature>
<dbReference type="GO" id="GO:0045892">
    <property type="term" value="P:negative regulation of DNA-templated transcription"/>
    <property type="evidence" value="ECO:0007669"/>
    <property type="project" value="TreeGrafter"/>
</dbReference>
<feature type="compositionally biased region" description="Low complexity" evidence="4">
    <location>
        <begin position="246"/>
        <end position="261"/>
    </location>
</feature>
<dbReference type="AlphaFoldDB" id="A0A7W5JWF0"/>
<reference evidence="6 7" key="1">
    <citation type="submission" date="2020-08" db="EMBL/GenBank/DDBJ databases">
        <title>Sequencing the genomes of 1000 actinobacteria strains.</title>
        <authorList>
            <person name="Klenk H.-P."/>
        </authorList>
    </citation>
    <scope>NUCLEOTIDE SEQUENCE [LARGE SCALE GENOMIC DNA]</scope>
    <source>
        <strain evidence="6 7">DSM 11053</strain>
    </source>
</reference>
<dbReference type="InterPro" id="IPR028978">
    <property type="entry name" value="Chorismate_lyase_/UTRA_dom_sf"/>
</dbReference>
<sequence length="271" mass="29566">MERTSSRPLWAQLQDDISARIDAHEYDDAFPGEHALAEEYQVSRQTVRLALRSLREAGVLSAEKGKPPQVVHTISQPMGTLYSLFASVEASGRTQRSVVLALDERTDAVAATHLGLPATEPLVFLERLRLADDEPLAVDQVWLPARLARPLLDVDFTHTALYAEMFRRLGLHLGGGQEEIVAVTLNRTEAARLDTRIGAAAFALSRLGCHRGAPLEWRHTVIRGDRFRLLSRFSPGSGYTLHLGTQPSSSAAGADAPGQPGTNQFCGSENP</sequence>
<dbReference type="SMART" id="SM00345">
    <property type="entry name" value="HTH_GNTR"/>
    <property type="match status" value="1"/>
</dbReference>
<dbReference type="PRINTS" id="PR00035">
    <property type="entry name" value="HTHGNTR"/>
</dbReference>
<dbReference type="InterPro" id="IPR000524">
    <property type="entry name" value="Tscrpt_reg_HTH_GntR"/>
</dbReference>